<dbReference type="Pfam" id="PF13350">
    <property type="entry name" value="Y_phosphatase3"/>
    <property type="match status" value="1"/>
</dbReference>
<proteinExistence type="inferred from homology"/>
<feature type="domain" description="Tyrosine specific protein phosphatases" evidence="2">
    <location>
        <begin position="146"/>
        <end position="215"/>
    </location>
</feature>
<dbReference type="AlphaFoldDB" id="E1WSB2"/>
<sequence length="260" mass="30094">MRSLELFTLLLFKQKRYKLYMKQEKFFRLLPIEGAYNIRDLGGYPTSDHKHVKWKTFIRSGDLDKLTESDLDYLTSLHIRTDIDFRSMQEKKAAADKIPSTVTQYIPLSIEAGDMTDMTHFNLNNIPGILEQAYVYIIQNAQDTYREFFRIVSEERNTPLLFHCSAGKDRTGIAAALLLGALGVDREVIMEDYMLSAEYIKGKYDAIVQAHPGFAPLTTVRKEYLEAAFQTIDTDYQGMDNYLKNQLGVDTHRLRMLYTE</sequence>
<dbReference type="PANTHER" id="PTHR31126:SF1">
    <property type="entry name" value="TYROSINE SPECIFIC PROTEIN PHOSPHATASES DOMAIN-CONTAINING PROTEIN"/>
    <property type="match status" value="1"/>
</dbReference>
<reference evidence="3 4" key="1">
    <citation type="journal article" date="2010" name="Microbiology">
        <title>Twenty-eight divergent polysaccharide loci specifying within- and amongst-strain capsule diversity in three strains of Bacteroides fragilis.</title>
        <authorList>
            <person name="Patrick S."/>
            <person name="Blakely G.W."/>
            <person name="Houston S."/>
            <person name="Moore J."/>
            <person name="Abratt V.R."/>
            <person name="Bertalan M."/>
            <person name="Cerdeno-Tarraga A.M."/>
            <person name="Quail M.A."/>
            <person name="Corton N."/>
            <person name="Corton C."/>
            <person name="Bignell A."/>
            <person name="Barron A."/>
            <person name="Clark L."/>
            <person name="Bentley S.D."/>
            <person name="Parkhill J."/>
        </authorList>
    </citation>
    <scope>NUCLEOTIDE SEQUENCE [LARGE SCALE GENOMIC DNA]</scope>
    <source>
        <strain evidence="3 4">638R</strain>
    </source>
</reference>
<dbReference type="InterPro" id="IPR016130">
    <property type="entry name" value="Tyr_Pase_AS"/>
</dbReference>
<dbReference type="InterPro" id="IPR029021">
    <property type="entry name" value="Prot-tyrosine_phosphatase-like"/>
</dbReference>
<comment type="similarity">
    <text evidence="1">Belongs to the protein-tyrosine phosphatase family.</text>
</comment>
<dbReference type="Proteomes" id="UP000008560">
    <property type="component" value="Chromosome"/>
</dbReference>
<dbReference type="PROSITE" id="PS50056">
    <property type="entry name" value="TYR_PHOSPHATASE_2"/>
    <property type="match status" value="1"/>
</dbReference>
<evidence type="ECO:0000313" key="4">
    <source>
        <dbReference type="Proteomes" id="UP000008560"/>
    </source>
</evidence>
<dbReference type="HOGENOM" id="CLU_057546_0_0_10"/>
<dbReference type="GO" id="GO:0004721">
    <property type="term" value="F:phosphoprotein phosphatase activity"/>
    <property type="evidence" value="ECO:0007669"/>
    <property type="project" value="InterPro"/>
</dbReference>
<dbReference type="PATRIC" id="fig|862962.3.peg.3045"/>
<dbReference type="InterPro" id="IPR000387">
    <property type="entry name" value="Tyr_Pase_dom"/>
</dbReference>
<dbReference type="SUPFAM" id="SSF52799">
    <property type="entry name" value="(Phosphotyrosine protein) phosphatases II"/>
    <property type="match status" value="1"/>
</dbReference>
<gene>
    <name evidence="3" type="ordered locus">BF638R_2961</name>
</gene>
<evidence type="ECO:0000259" key="2">
    <source>
        <dbReference type="PROSITE" id="PS50056"/>
    </source>
</evidence>
<dbReference type="EMBL" id="FQ312004">
    <property type="protein sequence ID" value="CBW23442.1"/>
    <property type="molecule type" value="Genomic_DNA"/>
</dbReference>
<name>E1WSB2_BACF6</name>
<dbReference type="KEGG" id="bfg:BF638R_2961"/>
<evidence type="ECO:0000256" key="1">
    <source>
        <dbReference type="ARBA" id="ARBA00009580"/>
    </source>
</evidence>
<protein>
    <recommendedName>
        <fullName evidence="2">Tyrosine specific protein phosphatases domain-containing protein</fullName>
    </recommendedName>
</protein>
<evidence type="ECO:0000313" key="3">
    <source>
        <dbReference type="EMBL" id="CBW23442.1"/>
    </source>
</evidence>
<dbReference type="InterPro" id="IPR026893">
    <property type="entry name" value="Tyr/Ser_Pase_IphP-type"/>
</dbReference>
<dbReference type="PANTHER" id="PTHR31126">
    <property type="entry name" value="TYROSINE-PROTEIN PHOSPHATASE"/>
    <property type="match status" value="1"/>
</dbReference>
<accession>E1WSB2</accession>
<dbReference type="PROSITE" id="PS00383">
    <property type="entry name" value="TYR_PHOSPHATASE_1"/>
    <property type="match status" value="1"/>
</dbReference>
<organism evidence="3 4">
    <name type="scientific">Bacteroides fragilis (strain 638R)</name>
    <dbReference type="NCBI Taxonomy" id="862962"/>
    <lineage>
        <taxon>Bacteria</taxon>
        <taxon>Pseudomonadati</taxon>
        <taxon>Bacteroidota</taxon>
        <taxon>Bacteroidia</taxon>
        <taxon>Bacteroidales</taxon>
        <taxon>Bacteroidaceae</taxon>
        <taxon>Bacteroides</taxon>
    </lineage>
</organism>
<dbReference type="Gene3D" id="3.90.190.10">
    <property type="entry name" value="Protein tyrosine phosphatase superfamily"/>
    <property type="match status" value="1"/>
</dbReference>